<proteinExistence type="predicted"/>
<protein>
    <recommendedName>
        <fullName evidence="4">C6 transcription factor</fullName>
    </recommendedName>
</protein>
<dbReference type="PANTHER" id="PTHR38791:SF5">
    <property type="entry name" value="TRANSCRIPTION FACTOR DBAG-RELATED"/>
    <property type="match status" value="1"/>
</dbReference>
<keyword evidence="1" id="KW-0812">Transmembrane</keyword>
<gene>
    <name evidence="2" type="ORF">BDW59DRAFT_182191</name>
</gene>
<sequence>MPKDGAPKEVTNEAMEEYALQAFFYDYCLAPINPTFSCGFLGGLEVMVHRLGRQSPVSKACQAVAFASHGLKLTRPFLTRKAEELYQSLLRSLAHAIKDPKMANKTDTAVMAILLGLYELMFLWMIIAGDTDPGHHSAHAGGLAALLQIKNNPLALLEAVRADRSLLPSKAQKPGIFSTCCHRGPGKDLDSLLLRLGPIYKTSQAILSPFALIDLPGLHSLKEEAEALNQELEMWQQTQSDDFKPTTVGHMTANPLQQNPQVGYWPGRIDIYFDFYIAAMWNISRTARCVLMDLILQLSNLLNDGLDHFQLHKDSLTQVEDIIASIPYHLTEHIQAFIRHQGPTMANPGRPTGGLLLMNPIYILSDLPIVPPEMQVYMKQCLAWIGHHMGIGHASLLAKNSDIDNEYTTSGCMIIWAALLV</sequence>
<evidence type="ECO:0000313" key="3">
    <source>
        <dbReference type="Proteomes" id="UP001610335"/>
    </source>
</evidence>
<comment type="caution">
    <text evidence="2">The sequence shown here is derived from an EMBL/GenBank/DDBJ whole genome shotgun (WGS) entry which is preliminary data.</text>
</comment>
<dbReference type="InterPro" id="IPR053175">
    <property type="entry name" value="DHMBA_Reg_Transcription_Factor"/>
</dbReference>
<name>A0ABR4IV43_9EURO</name>
<organism evidence="2 3">
    <name type="scientific">Aspergillus cavernicola</name>
    <dbReference type="NCBI Taxonomy" id="176166"/>
    <lineage>
        <taxon>Eukaryota</taxon>
        <taxon>Fungi</taxon>
        <taxon>Dikarya</taxon>
        <taxon>Ascomycota</taxon>
        <taxon>Pezizomycotina</taxon>
        <taxon>Eurotiomycetes</taxon>
        <taxon>Eurotiomycetidae</taxon>
        <taxon>Eurotiales</taxon>
        <taxon>Aspergillaceae</taxon>
        <taxon>Aspergillus</taxon>
        <taxon>Aspergillus subgen. Nidulantes</taxon>
    </lineage>
</organism>
<accession>A0ABR4IV43</accession>
<evidence type="ECO:0008006" key="4">
    <source>
        <dbReference type="Google" id="ProtNLM"/>
    </source>
</evidence>
<dbReference type="Proteomes" id="UP001610335">
    <property type="component" value="Unassembled WGS sequence"/>
</dbReference>
<dbReference type="PANTHER" id="PTHR38791">
    <property type="entry name" value="ZN(II)2CYS6 TRANSCRIPTION FACTOR (EUROFUNG)-RELATED-RELATED"/>
    <property type="match status" value="1"/>
</dbReference>
<feature type="transmembrane region" description="Helical" evidence="1">
    <location>
        <begin position="108"/>
        <end position="127"/>
    </location>
</feature>
<evidence type="ECO:0000313" key="2">
    <source>
        <dbReference type="EMBL" id="KAL2831551.1"/>
    </source>
</evidence>
<dbReference type="EMBL" id="JBFXLS010000009">
    <property type="protein sequence ID" value="KAL2831551.1"/>
    <property type="molecule type" value="Genomic_DNA"/>
</dbReference>
<keyword evidence="3" id="KW-1185">Reference proteome</keyword>
<reference evidence="2 3" key="1">
    <citation type="submission" date="2024-07" db="EMBL/GenBank/DDBJ databases">
        <title>Section-level genome sequencing and comparative genomics of Aspergillus sections Usti and Cavernicolus.</title>
        <authorList>
            <consortium name="Lawrence Berkeley National Laboratory"/>
            <person name="Nybo J.L."/>
            <person name="Vesth T.C."/>
            <person name="Theobald S."/>
            <person name="Frisvad J.C."/>
            <person name="Larsen T.O."/>
            <person name="Kjaerboelling I."/>
            <person name="Rothschild-Mancinelli K."/>
            <person name="Lyhne E.K."/>
            <person name="Kogle M.E."/>
            <person name="Barry K."/>
            <person name="Clum A."/>
            <person name="Na H."/>
            <person name="Ledsgaard L."/>
            <person name="Lin J."/>
            <person name="Lipzen A."/>
            <person name="Kuo A."/>
            <person name="Riley R."/>
            <person name="Mondo S."/>
            <person name="LaButti K."/>
            <person name="Haridas S."/>
            <person name="Pangalinan J."/>
            <person name="Salamov A.A."/>
            <person name="Simmons B.A."/>
            <person name="Magnuson J.K."/>
            <person name="Chen J."/>
            <person name="Drula E."/>
            <person name="Henrissat B."/>
            <person name="Wiebenga A."/>
            <person name="Lubbers R.J."/>
            <person name="Gomes A.C."/>
            <person name="Makela M.R."/>
            <person name="Stajich J."/>
            <person name="Grigoriev I.V."/>
            <person name="Mortensen U.H."/>
            <person name="De vries R.P."/>
            <person name="Baker S.E."/>
            <person name="Andersen M.R."/>
        </authorList>
    </citation>
    <scope>NUCLEOTIDE SEQUENCE [LARGE SCALE GENOMIC DNA]</scope>
    <source>
        <strain evidence="2 3">CBS 600.67</strain>
    </source>
</reference>
<keyword evidence="1" id="KW-0472">Membrane</keyword>
<keyword evidence="1" id="KW-1133">Transmembrane helix</keyword>
<evidence type="ECO:0000256" key="1">
    <source>
        <dbReference type="SAM" id="Phobius"/>
    </source>
</evidence>